<gene>
    <name evidence="4" type="ORF">BSZ19_11490</name>
</gene>
<dbReference type="AlphaFoldDB" id="A0A1Y2JU13"/>
<dbReference type="SMART" id="SM00487">
    <property type="entry name" value="DEXDc"/>
    <property type="match status" value="1"/>
</dbReference>
<dbReference type="EMBL" id="NAFL01000229">
    <property type="protein sequence ID" value="OSJ34643.1"/>
    <property type="molecule type" value="Genomic_DNA"/>
</dbReference>
<keyword evidence="1" id="KW-0378">Hydrolase</keyword>
<dbReference type="GO" id="GO:0016787">
    <property type="term" value="F:hydrolase activity"/>
    <property type="evidence" value="ECO:0007669"/>
    <property type="project" value="UniProtKB-KW"/>
</dbReference>
<dbReference type="PROSITE" id="PS51192">
    <property type="entry name" value="HELICASE_ATP_BIND_1"/>
    <property type="match status" value="1"/>
</dbReference>
<reference evidence="4 5" key="1">
    <citation type="submission" date="2017-03" db="EMBL/GenBank/DDBJ databases">
        <title>Whole genome sequences of fourteen strains of Bradyrhizobium canariense and one strain of Bradyrhizobium japonicum isolated from Lupinus (Papilionoideae: Genisteae) species in Algeria.</title>
        <authorList>
            <person name="Crovadore J."/>
            <person name="Chekireb D."/>
            <person name="Brachmann A."/>
            <person name="Chablais R."/>
            <person name="Cochard B."/>
            <person name="Lefort F."/>
        </authorList>
    </citation>
    <scope>NUCLEOTIDE SEQUENCE [LARGE SCALE GENOMIC DNA]</scope>
    <source>
        <strain evidence="4 5">UBMA197</strain>
    </source>
</reference>
<feature type="domain" description="Helicase C-terminal" evidence="3">
    <location>
        <begin position="493"/>
        <end position="655"/>
    </location>
</feature>
<accession>A0A1Y2JU13</accession>
<sequence length="707" mass="79467">MTAGGPPLGRILTYVRVLERLRKREDSVSVPSFVDAVEEFPPKTVRSDLRALGVDVRTGSALDVHAAYWSIVKNVPAAEQREINEGARLSVPTADETLAKIPRSPAESHVANFGRGKESAVAAAQALDLSFDVAAEHPDLFLLGHGRMQGSHVAFRHQVTTARNVAEDMRGLAIVADEVGLGKTNVAALILEDILTEDPYATALVLVPANVKPQWIEEVSRFFGRELLSDIKNLSYSELESTPILLLSLDQAKGTGKDTALSEMLRKRMWDLLVVDEAHDCRNADRLRFRFVYSLRARRRVFLTATPIHNSGYDMFNLATLLKPGYLGQRRFFAEKHMAGDRIIKDNDVLQRRLAPLMARSLRRETDILFAKRNFTLVEITEFKPAEEVIYDELLVLLKGIYSRHMGAAAKVSRASGMAQHVSQFVLIAMLVLREMASHPLAAIHTLSTALRKRVEDLASITRDDSDLVKLDAFIACYTSQPWDAAHHAKSQRLLDLAAELFARDEKFIVYVNYLKTHELLMKALAAQNPDCAVIGYRGTQDQDEKTGARTAFKGETKACLISTDAGGQGLNLQFARTIVNYDFPWNPMRVEQRIGRVDRVGQDRDVSIYNFRTRGTVEEYVQIVLTKKLKECRSVLGEFMSPMQVEKVYEDKLTMGIGRALMESRDAADMRRRMISLGEDELRQYVGDYGQYGKITPPDWTWRPRS</sequence>
<evidence type="ECO:0000259" key="2">
    <source>
        <dbReference type="PROSITE" id="PS51192"/>
    </source>
</evidence>
<dbReference type="Gene3D" id="3.40.50.10810">
    <property type="entry name" value="Tandem AAA-ATPase domain"/>
    <property type="match status" value="1"/>
</dbReference>
<evidence type="ECO:0000313" key="5">
    <source>
        <dbReference type="Proteomes" id="UP000193335"/>
    </source>
</evidence>
<dbReference type="Pfam" id="PF00176">
    <property type="entry name" value="SNF2-rel_dom"/>
    <property type="match status" value="1"/>
</dbReference>
<dbReference type="GO" id="GO:0005524">
    <property type="term" value="F:ATP binding"/>
    <property type="evidence" value="ECO:0007669"/>
    <property type="project" value="InterPro"/>
</dbReference>
<feature type="domain" description="Helicase ATP-binding" evidence="2">
    <location>
        <begin position="164"/>
        <end position="325"/>
    </location>
</feature>
<dbReference type="PANTHER" id="PTHR45766">
    <property type="entry name" value="DNA ANNEALING HELICASE AND ENDONUCLEASE ZRANB3 FAMILY MEMBER"/>
    <property type="match status" value="1"/>
</dbReference>
<dbReference type="SMART" id="SM00490">
    <property type="entry name" value="HELICc"/>
    <property type="match status" value="1"/>
</dbReference>
<dbReference type="Pfam" id="PF00271">
    <property type="entry name" value="Helicase_C"/>
    <property type="match status" value="1"/>
</dbReference>
<dbReference type="InterPro" id="IPR038718">
    <property type="entry name" value="SNF2-like_sf"/>
</dbReference>
<comment type="caution">
    <text evidence="4">The sequence shown here is derived from an EMBL/GenBank/DDBJ whole genome shotgun (WGS) entry which is preliminary data.</text>
</comment>
<evidence type="ECO:0000256" key="1">
    <source>
        <dbReference type="ARBA" id="ARBA00022801"/>
    </source>
</evidence>
<dbReference type="Proteomes" id="UP000193335">
    <property type="component" value="Unassembled WGS sequence"/>
</dbReference>
<evidence type="ECO:0000259" key="3">
    <source>
        <dbReference type="PROSITE" id="PS51194"/>
    </source>
</evidence>
<dbReference type="InterPro" id="IPR027417">
    <property type="entry name" value="P-loop_NTPase"/>
</dbReference>
<organism evidence="4 5">
    <name type="scientific">Bradyrhizobium japonicum</name>
    <dbReference type="NCBI Taxonomy" id="375"/>
    <lineage>
        <taxon>Bacteria</taxon>
        <taxon>Pseudomonadati</taxon>
        <taxon>Pseudomonadota</taxon>
        <taxon>Alphaproteobacteria</taxon>
        <taxon>Hyphomicrobiales</taxon>
        <taxon>Nitrobacteraceae</taxon>
        <taxon>Bradyrhizobium</taxon>
    </lineage>
</organism>
<protein>
    <recommendedName>
        <fullName evidence="6">Helicase</fullName>
    </recommendedName>
</protein>
<proteinExistence type="predicted"/>
<dbReference type="Gene3D" id="3.40.50.300">
    <property type="entry name" value="P-loop containing nucleotide triphosphate hydrolases"/>
    <property type="match status" value="1"/>
</dbReference>
<dbReference type="InterPro" id="IPR001650">
    <property type="entry name" value="Helicase_C-like"/>
</dbReference>
<dbReference type="InterPro" id="IPR049730">
    <property type="entry name" value="SNF2/RAD54-like_C"/>
</dbReference>
<name>A0A1Y2JU13_BRAJP</name>
<dbReference type="PROSITE" id="PS51194">
    <property type="entry name" value="HELICASE_CTER"/>
    <property type="match status" value="1"/>
</dbReference>
<dbReference type="GO" id="GO:0004386">
    <property type="term" value="F:helicase activity"/>
    <property type="evidence" value="ECO:0007669"/>
    <property type="project" value="UniProtKB-KW"/>
</dbReference>
<dbReference type="CDD" id="cd18793">
    <property type="entry name" value="SF2_C_SNF"/>
    <property type="match status" value="1"/>
</dbReference>
<dbReference type="InterPro" id="IPR000330">
    <property type="entry name" value="SNF2_N"/>
</dbReference>
<dbReference type="PANTHER" id="PTHR45766:SF6">
    <property type="entry name" value="SWI_SNF-RELATED MATRIX-ASSOCIATED ACTIN-DEPENDENT REGULATOR OF CHROMATIN SUBFAMILY A-LIKE PROTEIN 1"/>
    <property type="match status" value="1"/>
</dbReference>
<dbReference type="InterPro" id="IPR014001">
    <property type="entry name" value="Helicase_ATP-bd"/>
</dbReference>
<evidence type="ECO:0000313" key="4">
    <source>
        <dbReference type="EMBL" id="OSJ34643.1"/>
    </source>
</evidence>
<evidence type="ECO:0008006" key="6">
    <source>
        <dbReference type="Google" id="ProtNLM"/>
    </source>
</evidence>
<dbReference type="SUPFAM" id="SSF52540">
    <property type="entry name" value="P-loop containing nucleoside triphosphate hydrolases"/>
    <property type="match status" value="2"/>
</dbReference>